<feature type="region of interest" description="Disordered" evidence="1">
    <location>
        <begin position="14"/>
        <end position="35"/>
    </location>
</feature>
<evidence type="ECO:0000256" key="1">
    <source>
        <dbReference type="SAM" id="MobiDB-lite"/>
    </source>
</evidence>
<sequence>MSPTQVEAVMGMSTGLREGYVPEQPRTPATTTGTTLGSWAWAELRPAWQGHDEDGG</sequence>
<dbReference type="EMBL" id="JAUSRB010000002">
    <property type="protein sequence ID" value="MDP9868931.1"/>
    <property type="molecule type" value="Genomic_DNA"/>
</dbReference>
<dbReference type="RefSeq" id="WP_306872284.1">
    <property type="nucleotide sequence ID" value="NZ_JAUSRB010000002.1"/>
</dbReference>
<keyword evidence="3" id="KW-1185">Reference proteome</keyword>
<evidence type="ECO:0000313" key="3">
    <source>
        <dbReference type="Proteomes" id="UP001230426"/>
    </source>
</evidence>
<reference evidence="2 3" key="1">
    <citation type="submission" date="2023-07" db="EMBL/GenBank/DDBJ databases">
        <title>Sequencing the genomes of 1000 actinobacteria strains.</title>
        <authorList>
            <person name="Klenk H.-P."/>
        </authorList>
    </citation>
    <scope>NUCLEOTIDE SEQUENCE [LARGE SCALE GENOMIC DNA]</scope>
    <source>
        <strain evidence="2 3">DSM 44109</strain>
    </source>
</reference>
<gene>
    <name evidence="2" type="ORF">J2S55_008197</name>
</gene>
<comment type="caution">
    <text evidence="2">The sequence shown here is derived from an EMBL/GenBank/DDBJ whole genome shotgun (WGS) entry which is preliminary data.</text>
</comment>
<dbReference type="Proteomes" id="UP001230426">
    <property type="component" value="Unassembled WGS sequence"/>
</dbReference>
<protein>
    <submittedName>
        <fullName evidence="2">Uncharacterized protein</fullName>
    </submittedName>
</protein>
<evidence type="ECO:0000313" key="2">
    <source>
        <dbReference type="EMBL" id="MDP9868931.1"/>
    </source>
</evidence>
<proteinExistence type="predicted"/>
<name>A0ABT9RI13_9ACTN</name>
<organism evidence="2 3">
    <name type="scientific">Streptosporangium brasiliense</name>
    <dbReference type="NCBI Taxonomy" id="47480"/>
    <lineage>
        <taxon>Bacteria</taxon>
        <taxon>Bacillati</taxon>
        <taxon>Actinomycetota</taxon>
        <taxon>Actinomycetes</taxon>
        <taxon>Streptosporangiales</taxon>
        <taxon>Streptosporangiaceae</taxon>
        <taxon>Streptosporangium</taxon>
    </lineage>
</organism>
<accession>A0ABT9RI13</accession>